<evidence type="ECO:0000313" key="5">
    <source>
        <dbReference type="EMBL" id="SER61195.1"/>
    </source>
</evidence>
<dbReference type="PANTHER" id="PTHR42711:SF13">
    <property type="entry name" value="ABC TRANSPORTER, ATP-BINDING PROTEIN"/>
    <property type="match status" value="1"/>
</dbReference>
<gene>
    <name evidence="5" type="ORF">SAMN04488559_102149</name>
</gene>
<dbReference type="PROSITE" id="PS50893">
    <property type="entry name" value="ABC_TRANSPORTER_2"/>
    <property type="match status" value="1"/>
</dbReference>
<keyword evidence="2" id="KW-0547">Nucleotide-binding</keyword>
<evidence type="ECO:0000259" key="4">
    <source>
        <dbReference type="PROSITE" id="PS50893"/>
    </source>
</evidence>
<evidence type="ECO:0000313" key="6">
    <source>
        <dbReference type="Proteomes" id="UP000198948"/>
    </source>
</evidence>
<dbReference type="InterPro" id="IPR050763">
    <property type="entry name" value="ABC_transporter_ATP-binding"/>
</dbReference>
<accession>A0A1H9QLW5</accession>
<name>A0A1H9QLW5_9LACT</name>
<dbReference type="CDD" id="cd03230">
    <property type="entry name" value="ABC_DR_subfamily_A"/>
    <property type="match status" value="1"/>
</dbReference>
<keyword evidence="1" id="KW-0813">Transport</keyword>
<dbReference type="SUPFAM" id="SSF52540">
    <property type="entry name" value="P-loop containing nucleoside triphosphate hydrolases"/>
    <property type="match status" value="1"/>
</dbReference>
<dbReference type="RefSeq" id="WP_092649993.1">
    <property type="nucleotide sequence ID" value="NZ_FOHA01000002.1"/>
</dbReference>
<dbReference type="GO" id="GO:0005524">
    <property type="term" value="F:ATP binding"/>
    <property type="evidence" value="ECO:0007669"/>
    <property type="project" value="UniProtKB-KW"/>
</dbReference>
<dbReference type="Gene3D" id="3.40.50.300">
    <property type="entry name" value="P-loop containing nucleotide triphosphate hydrolases"/>
    <property type="match status" value="1"/>
</dbReference>
<dbReference type="InterPro" id="IPR003593">
    <property type="entry name" value="AAA+_ATPase"/>
</dbReference>
<evidence type="ECO:0000256" key="2">
    <source>
        <dbReference type="ARBA" id="ARBA00022741"/>
    </source>
</evidence>
<keyword evidence="3 5" id="KW-0067">ATP-binding</keyword>
<dbReference type="PANTHER" id="PTHR42711">
    <property type="entry name" value="ABC TRANSPORTER ATP-BINDING PROTEIN"/>
    <property type="match status" value="1"/>
</dbReference>
<dbReference type="AlphaFoldDB" id="A0A1H9QLW5"/>
<evidence type="ECO:0000256" key="3">
    <source>
        <dbReference type="ARBA" id="ARBA00022840"/>
    </source>
</evidence>
<dbReference type="GO" id="GO:0016887">
    <property type="term" value="F:ATP hydrolysis activity"/>
    <property type="evidence" value="ECO:0007669"/>
    <property type="project" value="InterPro"/>
</dbReference>
<dbReference type="InterPro" id="IPR027417">
    <property type="entry name" value="P-loop_NTPase"/>
</dbReference>
<dbReference type="InterPro" id="IPR003439">
    <property type="entry name" value="ABC_transporter-like_ATP-bd"/>
</dbReference>
<dbReference type="Proteomes" id="UP000198948">
    <property type="component" value="Unassembled WGS sequence"/>
</dbReference>
<proteinExistence type="predicted"/>
<protein>
    <submittedName>
        <fullName evidence="5">ABC-2 type transport system ATP-binding protein</fullName>
    </submittedName>
</protein>
<evidence type="ECO:0000256" key="1">
    <source>
        <dbReference type="ARBA" id="ARBA00022448"/>
    </source>
</evidence>
<dbReference type="Pfam" id="PF00005">
    <property type="entry name" value="ABC_tran"/>
    <property type="match status" value="1"/>
</dbReference>
<dbReference type="STRING" id="142588.SAMN04488559_102149"/>
<dbReference type="OrthoDB" id="9804819at2"/>
<reference evidence="5 6" key="1">
    <citation type="submission" date="2016-10" db="EMBL/GenBank/DDBJ databases">
        <authorList>
            <person name="de Groot N.N."/>
        </authorList>
    </citation>
    <scope>NUCLEOTIDE SEQUENCE [LARGE SCALE GENOMIC DNA]</scope>
    <source>
        <strain evidence="5 6">DSM 13760</strain>
    </source>
</reference>
<dbReference type="EMBL" id="FOHA01000002">
    <property type="protein sequence ID" value="SER61195.1"/>
    <property type="molecule type" value="Genomic_DNA"/>
</dbReference>
<organism evidence="5 6">
    <name type="scientific">Isobaculum melis</name>
    <dbReference type="NCBI Taxonomy" id="142588"/>
    <lineage>
        <taxon>Bacteria</taxon>
        <taxon>Bacillati</taxon>
        <taxon>Bacillota</taxon>
        <taxon>Bacilli</taxon>
        <taxon>Lactobacillales</taxon>
        <taxon>Carnobacteriaceae</taxon>
        <taxon>Isobaculum</taxon>
    </lineage>
</organism>
<feature type="domain" description="ABC transporter" evidence="4">
    <location>
        <begin position="8"/>
        <end position="234"/>
    </location>
</feature>
<dbReference type="SMART" id="SM00382">
    <property type="entry name" value="AAA"/>
    <property type="match status" value="1"/>
</dbReference>
<sequence length="285" mass="31884">MTEKKVLIRLDHIAKSFGSYQALKDINISVHEGEILGFLGPSGSGKTTTIKIITGQLKPTSGEAFVLGKKSTEINELVYEQIGIVSDNSGIYEKLTVYDNLRYFAKILAVKKERIDELLKIVGLYEHKDKPAEKLSKGQGQRLVLARAVLHNPKVLFLDEPTSGLDPTTAMAIHQLLISLKENGMAIFLTTHNMEEATKLCDHVALLNEGNIVEFGTPKEICLRYNEDKQFRLVLNNQEEITLPANAATAEQIKEWIVNDTFETIHTCEPTLEHVFVKVTGKELR</sequence>
<keyword evidence="6" id="KW-1185">Reference proteome</keyword>